<feature type="region of interest" description="Disordered" evidence="6">
    <location>
        <begin position="1"/>
        <end position="26"/>
    </location>
</feature>
<evidence type="ECO:0000256" key="5">
    <source>
        <dbReference type="PROSITE-ProRule" id="PRU10141"/>
    </source>
</evidence>
<dbReference type="InterPro" id="IPR000719">
    <property type="entry name" value="Prot_kinase_dom"/>
</dbReference>
<feature type="binding site" evidence="5">
    <location>
        <position position="63"/>
    </location>
    <ligand>
        <name>ATP</name>
        <dbReference type="ChEBI" id="CHEBI:30616"/>
    </ligand>
</feature>
<comment type="caution">
    <text evidence="9">The sequence shown here is derived from an EMBL/GenBank/DDBJ whole genome shotgun (WGS) entry which is preliminary data.</text>
</comment>
<keyword evidence="2 5" id="KW-0547">Nucleotide-binding</keyword>
<dbReference type="Gene3D" id="1.10.510.10">
    <property type="entry name" value="Transferase(Phosphotransferase) domain 1"/>
    <property type="match status" value="1"/>
</dbReference>
<evidence type="ECO:0000256" key="3">
    <source>
        <dbReference type="ARBA" id="ARBA00022777"/>
    </source>
</evidence>
<accession>A0A5C5WRU0</accession>
<feature type="compositionally biased region" description="Polar residues" evidence="6">
    <location>
        <begin position="730"/>
        <end position="749"/>
    </location>
</feature>
<dbReference type="RefSeq" id="WP_146513112.1">
    <property type="nucleotide sequence ID" value="NZ_SJPI01000001.1"/>
</dbReference>
<dbReference type="InterPro" id="IPR011009">
    <property type="entry name" value="Kinase-like_dom_sf"/>
</dbReference>
<dbReference type="PANTHER" id="PTHR43289:SF6">
    <property type="entry name" value="SERINE_THREONINE-PROTEIN KINASE NEKL-3"/>
    <property type="match status" value="1"/>
</dbReference>
<sequence>MTGEQTEYQTADGQSTAQELSMRATTPPAEVPGYRLSRFLGSGAFGQVWVGLDLNTGRSVAVKFYLHRGGVNWSLLSREVKNLVQLSADRQVVQVLEVGWDADPPYYVMELVTGGSLEDLLKQSVTLPVGEAVNLFKRVCVGLNHCHAKGVLHCDIKPANILLGEDREPRLADFGQSRLSNEQTPSLGTLFYMAPEQADLESTPDASWDVYAVGAILYRMLTGSPPYKDETIVEKIDTAGSLPKRLSRYRESIEQAPPPIKHMQKSGVDRALAKIVSKCLAPSPNDRYQNIQQILEDLQRREANLSRRPLMLLGIVGPLLILLATTFWGYRSIREAGERTRDALQTEARDSNELAAKFAARTLESEIERYYDLTRDETSSKEFLKHLEDTLADPVVEKSLREIASELTPADTHEVSDARERLLDAPERIRLDEFLQGRLDRYTGEEGIARKLQLATMFVTDSVGTIIGIVYDESVDRDSNSAGRNFAYRTYFHGGREDLPKDQVEIGNVTPLSDTRLSAAFPSTATGMWKVAVSTPIFLSDDRSRPDAIFVATINLGDFQLLQSEKGSNQVAVLVEARDGPARGTILQHPLMDERQLKDVPDLGETKYQIEPNLMDRLLSGDDVTYHDPVAMTSDGQAYSGRWIAALQAVALPKTSVDWEQTGSKVDSETNTDLLVLVQYRLEKVWEPVNLMTSALLVEGAAALSSILLVALVLWWFVRKVDAPHRDDSVTSSLLDTKGSTDATETVAV</sequence>
<feature type="domain" description="Protein kinase" evidence="8">
    <location>
        <begin position="34"/>
        <end position="311"/>
    </location>
</feature>
<proteinExistence type="predicted"/>
<dbReference type="InterPro" id="IPR017441">
    <property type="entry name" value="Protein_kinase_ATP_BS"/>
</dbReference>
<evidence type="ECO:0000256" key="4">
    <source>
        <dbReference type="ARBA" id="ARBA00022840"/>
    </source>
</evidence>
<dbReference type="InterPro" id="IPR008271">
    <property type="entry name" value="Ser/Thr_kinase_AS"/>
</dbReference>
<evidence type="ECO:0000256" key="1">
    <source>
        <dbReference type="ARBA" id="ARBA00022679"/>
    </source>
</evidence>
<keyword evidence="7" id="KW-0472">Membrane</keyword>
<dbReference type="EMBL" id="SJPI01000001">
    <property type="protein sequence ID" value="TWT52793.1"/>
    <property type="molecule type" value="Genomic_DNA"/>
</dbReference>
<dbReference type="GO" id="GO:0004674">
    <property type="term" value="F:protein serine/threonine kinase activity"/>
    <property type="evidence" value="ECO:0007669"/>
    <property type="project" value="UniProtKB-EC"/>
</dbReference>
<dbReference type="SMART" id="SM00220">
    <property type="entry name" value="S_TKc"/>
    <property type="match status" value="1"/>
</dbReference>
<dbReference type="EC" id="2.7.11.1" evidence="9"/>
<dbReference type="AlphaFoldDB" id="A0A5C5WRU0"/>
<keyword evidence="10" id="KW-1185">Reference proteome</keyword>
<dbReference type="PROSITE" id="PS00108">
    <property type="entry name" value="PROTEIN_KINASE_ST"/>
    <property type="match status" value="1"/>
</dbReference>
<dbReference type="CDD" id="cd14014">
    <property type="entry name" value="STKc_PknB_like"/>
    <property type="match status" value="1"/>
</dbReference>
<dbReference type="PANTHER" id="PTHR43289">
    <property type="entry name" value="MITOGEN-ACTIVATED PROTEIN KINASE KINASE KINASE 20-RELATED"/>
    <property type="match status" value="1"/>
</dbReference>
<evidence type="ECO:0000313" key="10">
    <source>
        <dbReference type="Proteomes" id="UP000316598"/>
    </source>
</evidence>
<protein>
    <submittedName>
        <fullName evidence="9">Serine/threonine-protein kinase PknB</fullName>
        <ecNumber evidence="9">2.7.11.1</ecNumber>
    </submittedName>
</protein>
<evidence type="ECO:0000256" key="7">
    <source>
        <dbReference type="SAM" id="Phobius"/>
    </source>
</evidence>
<dbReference type="SUPFAM" id="SSF56112">
    <property type="entry name" value="Protein kinase-like (PK-like)"/>
    <property type="match status" value="1"/>
</dbReference>
<evidence type="ECO:0000256" key="6">
    <source>
        <dbReference type="SAM" id="MobiDB-lite"/>
    </source>
</evidence>
<dbReference type="PROSITE" id="PS00107">
    <property type="entry name" value="PROTEIN_KINASE_ATP"/>
    <property type="match status" value="1"/>
</dbReference>
<dbReference type="Pfam" id="PF00069">
    <property type="entry name" value="Pkinase"/>
    <property type="match status" value="1"/>
</dbReference>
<gene>
    <name evidence="9" type="primary">pknB_3</name>
    <name evidence="9" type="ORF">Pla22_04200</name>
</gene>
<feature type="compositionally biased region" description="Polar residues" evidence="6">
    <location>
        <begin position="1"/>
        <end position="19"/>
    </location>
</feature>
<reference evidence="9 10" key="1">
    <citation type="submission" date="2019-02" db="EMBL/GenBank/DDBJ databases">
        <title>Deep-cultivation of Planctomycetes and their phenomic and genomic characterization uncovers novel biology.</title>
        <authorList>
            <person name="Wiegand S."/>
            <person name="Jogler M."/>
            <person name="Boedeker C."/>
            <person name="Pinto D."/>
            <person name="Vollmers J."/>
            <person name="Rivas-Marin E."/>
            <person name="Kohn T."/>
            <person name="Peeters S.H."/>
            <person name="Heuer A."/>
            <person name="Rast P."/>
            <person name="Oberbeckmann S."/>
            <person name="Bunk B."/>
            <person name="Jeske O."/>
            <person name="Meyerdierks A."/>
            <person name="Storesund J.E."/>
            <person name="Kallscheuer N."/>
            <person name="Luecker S."/>
            <person name="Lage O.M."/>
            <person name="Pohl T."/>
            <person name="Merkel B.J."/>
            <person name="Hornburger P."/>
            <person name="Mueller R.-W."/>
            <person name="Bruemmer F."/>
            <person name="Labrenz M."/>
            <person name="Spormann A.M."/>
            <person name="Op Den Camp H."/>
            <person name="Overmann J."/>
            <person name="Amann R."/>
            <person name="Jetten M.S.M."/>
            <person name="Mascher T."/>
            <person name="Medema M.H."/>
            <person name="Devos D.P."/>
            <person name="Kaster A.-K."/>
            <person name="Ovreas L."/>
            <person name="Rohde M."/>
            <person name="Galperin M.Y."/>
            <person name="Jogler C."/>
        </authorList>
    </citation>
    <scope>NUCLEOTIDE SEQUENCE [LARGE SCALE GENOMIC DNA]</scope>
    <source>
        <strain evidence="9 10">Pla22</strain>
    </source>
</reference>
<keyword evidence="1 9" id="KW-0808">Transferase</keyword>
<dbReference type="GO" id="GO:0005524">
    <property type="term" value="F:ATP binding"/>
    <property type="evidence" value="ECO:0007669"/>
    <property type="project" value="UniProtKB-UniRule"/>
</dbReference>
<keyword evidence="3 9" id="KW-0418">Kinase</keyword>
<feature type="transmembrane region" description="Helical" evidence="7">
    <location>
        <begin position="310"/>
        <end position="330"/>
    </location>
</feature>
<dbReference type="PROSITE" id="PS50011">
    <property type="entry name" value="PROTEIN_KINASE_DOM"/>
    <property type="match status" value="1"/>
</dbReference>
<organism evidence="9 10">
    <name type="scientific">Rubripirellula amarantea</name>
    <dbReference type="NCBI Taxonomy" id="2527999"/>
    <lineage>
        <taxon>Bacteria</taxon>
        <taxon>Pseudomonadati</taxon>
        <taxon>Planctomycetota</taxon>
        <taxon>Planctomycetia</taxon>
        <taxon>Pirellulales</taxon>
        <taxon>Pirellulaceae</taxon>
        <taxon>Rubripirellula</taxon>
    </lineage>
</organism>
<feature type="transmembrane region" description="Helical" evidence="7">
    <location>
        <begin position="696"/>
        <end position="718"/>
    </location>
</feature>
<evidence type="ECO:0000256" key="2">
    <source>
        <dbReference type="ARBA" id="ARBA00022741"/>
    </source>
</evidence>
<dbReference type="Proteomes" id="UP000316598">
    <property type="component" value="Unassembled WGS sequence"/>
</dbReference>
<dbReference type="Gene3D" id="3.30.450.20">
    <property type="entry name" value="PAS domain"/>
    <property type="match status" value="1"/>
</dbReference>
<evidence type="ECO:0000313" key="9">
    <source>
        <dbReference type="EMBL" id="TWT52793.1"/>
    </source>
</evidence>
<keyword evidence="7" id="KW-1133">Transmembrane helix</keyword>
<feature type="region of interest" description="Disordered" evidence="6">
    <location>
        <begin position="727"/>
        <end position="749"/>
    </location>
</feature>
<dbReference type="OrthoDB" id="6111975at2"/>
<keyword evidence="4 5" id="KW-0067">ATP-binding</keyword>
<evidence type="ECO:0000259" key="8">
    <source>
        <dbReference type="PROSITE" id="PS50011"/>
    </source>
</evidence>
<name>A0A5C5WRU0_9BACT</name>
<keyword evidence="7" id="KW-0812">Transmembrane</keyword>